<keyword evidence="3" id="KW-1185">Reference proteome</keyword>
<evidence type="ECO:0000256" key="1">
    <source>
        <dbReference type="SAM" id="Phobius"/>
    </source>
</evidence>
<reference evidence="3" key="1">
    <citation type="journal article" date="2019" name="Int. J. Syst. Evol. Microbiol.">
        <title>The Global Catalogue of Microorganisms (GCM) 10K type strain sequencing project: providing services to taxonomists for standard genome sequencing and annotation.</title>
        <authorList>
            <consortium name="The Broad Institute Genomics Platform"/>
            <consortium name="The Broad Institute Genome Sequencing Center for Infectious Disease"/>
            <person name="Wu L."/>
            <person name="Ma J."/>
        </authorList>
    </citation>
    <scope>NUCLEOTIDE SEQUENCE [LARGE SCALE GENOMIC DNA]</scope>
    <source>
        <strain evidence="3">JCM 17986</strain>
    </source>
</reference>
<accession>A0ABP9GJE6</accession>
<evidence type="ECO:0000313" key="3">
    <source>
        <dbReference type="Proteomes" id="UP001500466"/>
    </source>
</evidence>
<proteinExistence type="predicted"/>
<dbReference type="EMBL" id="BAABHS010000001">
    <property type="protein sequence ID" value="GAA4945289.1"/>
    <property type="molecule type" value="Genomic_DNA"/>
</dbReference>
<organism evidence="2 3">
    <name type="scientific">Yinghuangia aomiensis</name>
    <dbReference type="NCBI Taxonomy" id="676205"/>
    <lineage>
        <taxon>Bacteria</taxon>
        <taxon>Bacillati</taxon>
        <taxon>Actinomycetota</taxon>
        <taxon>Actinomycetes</taxon>
        <taxon>Kitasatosporales</taxon>
        <taxon>Streptomycetaceae</taxon>
        <taxon>Yinghuangia</taxon>
    </lineage>
</organism>
<gene>
    <name evidence="2" type="ORF">GCM10023205_01170</name>
</gene>
<feature type="transmembrane region" description="Helical" evidence="1">
    <location>
        <begin position="40"/>
        <end position="60"/>
    </location>
</feature>
<feature type="transmembrane region" description="Helical" evidence="1">
    <location>
        <begin position="9"/>
        <end position="28"/>
    </location>
</feature>
<keyword evidence="1" id="KW-0812">Transmembrane</keyword>
<comment type="caution">
    <text evidence="2">The sequence shown here is derived from an EMBL/GenBank/DDBJ whole genome shotgun (WGS) entry which is preliminary data.</text>
</comment>
<keyword evidence="1" id="KW-1133">Transmembrane helix</keyword>
<evidence type="ECO:0008006" key="4">
    <source>
        <dbReference type="Google" id="ProtNLM"/>
    </source>
</evidence>
<name>A0ABP9GJE6_9ACTN</name>
<evidence type="ECO:0000313" key="2">
    <source>
        <dbReference type="EMBL" id="GAA4945289.1"/>
    </source>
</evidence>
<protein>
    <recommendedName>
        <fullName evidence="4">PH domain-containing protein</fullName>
    </recommendedName>
</protein>
<keyword evidence="1" id="KW-0472">Membrane</keyword>
<dbReference type="Proteomes" id="UP001500466">
    <property type="component" value="Unassembled WGS sequence"/>
</dbReference>
<sequence>MVLSLGQRWALLVPGAVITAVGIALIAVDVSPFGLGAGPVLLFMGFYSARFATVLTPHGLTLKAFTTRHFAWGEIAAVEAKHTLGTWYVRLTLTSGRRVRVRVPLDGPGQRDPDFHAKVATIWHWREAGVAAARQAYLQAYPQQPTPPQPYA</sequence>